<dbReference type="InterPro" id="IPR011333">
    <property type="entry name" value="SKP1/BTB/POZ_sf"/>
</dbReference>
<dbReference type="PANTHER" id="PTHR22744:SF17">
    <property type="entry name" value="BTB DOMAIN-CONTAINING PROTEIN"/>
    <property type="match status" value="1"/>
</dbReference>
<dbReference type="OrthoDB" id="437903at2759"/>
<dbReference type="InterPro" id="IPR000210">
    <property type="entry name" value="BTB/POZ_dom"/>
</dbReference>
<dbReference type="SMART" id="SM00225">
    <property type="entry name" value="BTB"/>
    <property type="match status" value="1"/>
</dbReference>
<dbReference type="Gene3D" id="3.30.710.10">
    <property type="entry name" value="Potassium Channel Kv1.1, Chain A"/>
    <property type="match status" value="1"/>
</dbReference>
<evidence type="ECO:0000259" key="1">
    <source>
        <dbReference type="PROSITE" id="PS50097"/>
    </source>
</evidence>
<evidence type="ECO:0000313" key="2">
    <source>
        <dbReference type="Proteomes" id="UP000085678"/>
    </source>
</evidence>
<dbReference type="InParanoid" id="A0A1S3J9E2"/>
<evidence type="ECO:0000313" key="3">
    <source>
        <dbReference type="RefSeq" id="XP_013406489.1"/>
    </source>
</evidence>
<dbReference type="CDD" id="cd14733">
    <property type="entry name" value="BACK"/>
    <property type="match status" value="1"/>
</dbReference>
<dbReference type="PROSITE" id="PS50097">
    <property type="entry name" value="BTB"/>
    <property type="match status" value="1"/>
</dbReference>
<protein>
    <submittedName>
        <fullName evidence="3">BTB/POZ domain-containing protein Y57A10B.3</fullName>
    </submittedName>
</protein>
<dbReference type="Pfam" id="PF00651">
    <property type="entry name" value="BTB"/>
    <property type="match status" value="1"/>
</dbReference>
<name>A0A1S3J9E2_LINAN</name>
<dbReference type="Proteomes" id="UP000085678">
    <property type="component" value="Unplaced"/>
</dbReference>
<dbReference type="AlphaFoldDB" id="A0A1S3J9E2"/>
<reference evidence="3" key="1">
    <citation type="submission" date="2025-08" db="UniProtKB">
        <authorList>
            <consortium name="RefSeq"/>
        </authorList>
    </citation>
    <scope>IDENTIFICATION</scope>
    <source>
        <tissue evidence="3">Gonads</tissue>
    </source>
</reference>
<dbReference type="OMA" id="MIMATAN"/>
<sequence>MDELEMPDFTKPWKHGNIIFIVEEKKIYASKAILSMWSPMMDAMFSHDFVEKEAKEIPLPGKNYNDMAELMAVIHPPLKPIDDTNVFTVLPLLQEYQFTKFVHQAEEFLLSKPCSIKILVVAQKYYLPRLLEKCIKYADSTSLSTLKQQPDFREIGTDVLVQILMNKVESYESLGNDLKRFLKSVVVVNDVKQRPYSCQQVDGDDTTYHRIGSHRQCPSCTKYIHDEVEKFCARL</sequence>
<accession>A0A1S3J9E2</accession>
<dbReference type="KEGG" id="lak:106170964"/>
<proteinExistence type="predicted"/>
<keyword evidence="2" id="KW-1185">Reference proteome</keyword>
<dbReference type="SUPFAM" id="SSF54695">
    <property type="entry name" value="POZ domain"/>
    <property type="match status" value="1"/>
</dbReference>
<dbReference type="RefSeq" id="XP_013406489.1">
    <property type="nucleotide sequence ID" value="XM_013551035.2"/>
</dbReference>
<dbReference type="GeneID" id="106170964"/>
<gene>
    <name evidence="3" type="primary">LOC106170964</name>
</gene>
<organism evidence="2 3">
    <name type="scientific">Lingula anatina</name>
    <name type="common">Brachiopod</name>
    <name type="synonym">Lingula unguis</name>
    <dbReference type="NCBI Taxonomy" id="7574"/>
    <lineage>
        <taxon>Eukaryota</taxon>
        <taxon>Metazoa</taxon>
        <taxon>Spiralia</taxon>
        <taxon>Lophotrochozoa</taxon>
        <taxon>Brachiopoda</taxon>
        <taxon>Linguliformea</taxon>
        <taxon>Lingulata</taxon>
        <taxon>Lingulida</taxon>
        <taxon>Linguloidea</taxon>
        <taxon>Lingulidae</taxon>
        <taxon>Lingula</taxon>
    </lineage>
</organism>
<feature type="domain" description="BTB" evidence="1">
    <location>
        <begin position="16"/>
        <end position="83"/>
    </location>
</feature>
<dbReference type="PANTHER" id="PTHR22744">
    <property type="entry name" value="HELIX LOOP HELIX PROTEIN 21-RELATED"/>
    <property type="match status" value="1"/>
</dbReference>